<feature type="transmembrane region" description="Helical" evidence="6">
    <location>
        <begin position="358"/>
        <end position="381"/>
    </location>
</feature>
<dbReference type="Gramene" id="Pp3c2_12080V3.2">
    <property type="protein sequence ID" value="PAC:32936832.CDS.1"/>
    <property type="gene ID" value="Pp3c2_12080"/>
</dbReference>
<feature type="transmembrane region" description="Helical" evidence="6">
    <location>
        <begin position="431"/>
        <end position="453"/>
    </location>
</feature>
<organism evidence="8">
    <name type="scientific">Physcomitrium patens</name>
    <name type="common">Spreading-leaved earth moss</name>
    <name type="synonym">Physcomitrella patens</name>
    <dbReference type="NCBI Taxonomy" id="3218"/>
    <lineage>
        <taxon>Eukaryota</taxon>
        <taxon>Viridiplantae</taxon>
        <taxon>Streptophyta</taxon>
        <taxon>Embryophyta</taxon>
        <taxon>Bryophyta</taxon>
        <taxon>Bryophytina</taxon>
        <taxon>Bryopsida</taxon>
        <taxon>Funariidae</taxon>
        <taxon>Funariales</taxon>
        <taxon>Funariaceae</taxon>
        <taxon>Physcomitrium</taxon>
    </lineage>
</organism>
<dbReference type="NCBIfam" id="TIGR00797">
    <property type="entry name" value="matE"/>
    <property type="match status" value="1"/>
</dbReference>
<proteinExistence type="inferred from homology"/>
<feature type="transmembrane region" description="Helical" evidence="6">
    <location>
        <begin position="138"/>
        <end position="157"/>
    </location>
</feature>
<feature type="transmembrane region" description="Helical" evidence="6">
    <location>
        <begin position="316"/>
        <end position="338"/>
    </location>
</feature>
<dbReference type="EnsemblPlants" id="Pp3c2_12080V3.1">
    <property type="protein sequence ID" value="PAC:32936831.CDS.1"/>
    <property type="gene ID" value="Pp3c2_12080"/>
</dbReference>
<dbReference type="GO" id="GO:0022857">
    <property type="term" value="F:transmembrane transporter activity"/>
    <property type="evidence" value="ECO:0000318"/>
    <property type="project" value="GO_Central"/>
</dbReference>
<dbReference type="RefSeq" id="XP_024368330.1">
    <property type="nucleotide sequence ID" value="XM_024512562.2"/>
</dbReference>
<dbReference type="EnsemblPlants" id="Pp3c2_12080V3.4">
    <property type="protein sequence ID" value="PAC:32936834.CDS.1"/>
    <property type="gene ID" value="Pp3c2_12080"/>
</dbReference>
<keyword evidence="10" id="KW-1185">Reference proteome</keyword>
<dbReference type="Proteomes" id="UP000006727">
    <property type="component" value="Chromosome 2"/>
</dbReference>
<dbReference type="EMBL" id="ABEU02000002">
    <property type="protein sequence ID" value="PNR59777.1"/>
    <property type="molecule type" value="Genomic_DNA"/>
</dbReference>
<dbReference type="RefSeq" id="XP_024368333.1">
    <property type="nucleotide sequence ID" value="XM_024512565.2"/>
</dbReference>
<feature type="transmembrane region" description="Helical" evidence="6">
    <location>
        <begin position="59"/>
        <end position="83"/>
    </location>
</feature>
<reference evidence="8 10" key="2">
    <citation type="journal article" date="2018" name="Plant J.">
        <title>The Physcomitrella patens chromosome-scale assembly reveals moss genome structure and evolution.</title>
        <authorList>
            <person name="Lang D."/>
            <person name="Ullrich K.K."/>
            <person name="Murat F."/>
            <person name="Fuchs J."/>
            <person name="Jenkins J."/>
            <person name="Haas F.B."/>
            <person name="Piednoel M."/>
            <person name="Gundlach H."/>
            <person name="Van Bel M."/>
            <person name="Meyberg R."/>
            <person name="Vives C."/>
            <person name="Morata J."/>
            <person name="Symeonidi A."/>
            <person name="Hiss M."/>
            <person name="Muchero W."/>
            <person name="Kamisugi Y."/>
            <person name="Saleh O."/>
            <person name="Blanc G."/>
            <person name="Decker E.L."/>
            <person name="van Gessel N."/>
            <person name="Grimwood J."/>
            <person name="Hayes R.D."/>
            <person name="Graham S.W."/>
            <person name="Gunter L.E."/>
            <person name="McDaniel S.F."/>
            <person name="Hoernstein S.N.W."/>
            <person name="Larsson A."/>
            <person name="Li F.W."/>
            <person name="Perroud P.F."/>
            <person name="Phillips J."/>
            <person name="Ranjan P."/>
            <person name="Rokshar D.S."/>
            <person name="Rothfels C.J."/>
            <person name="Schneider L."/>
            <person name="Shu S."/>
            <person name="Stevenson D.W."/>
            <person name="Thummler F."/>
            <person name="Tillich M."/>
            <person name="Villarreal Aguilar J.C."/>
            <person name="Widiez T."/>
            <person name="Wong G.K."/>
            <person name="Wymore A."/>
            <person name="Zhang Y."/>
            <person name="Zimmer A.D."/>
            <person name="Quatrano R.S."/>
            <person name="Mayer K.F.X."/>
            <person name="Goodstein D."/>
            <person name="Casacuberta J.M."/>
            <person name="Vandepoele K."/>
            <person name="Reski R."/>
            <person name="Cuming A.C."/>
            <person name="Tuskan G.A."/>
            <person name="Maumus F."/>
            <person name="Salse J."/>
            <person name="Schmutz J."/>
            <person name="Rensing S.A."/>
        </authorList>
    </citation>
    <scope>NUCLEOTIDE SEQUENCE [LARGE SCALE GENOMIC DNA]</scope>
    <source>
        <strain evidence="9 10">cv. Gransden 2004</strain>
    </source>
</reference>
<dbReference type="Gramene" id="Pp3c2_12080V3.3">
    <property type="protein sequence ID" value="PAC:32936833.CDS.1"/>
    <property type="gene ID" value="Pp3c2_12080"/>
</dbReference>
<dbReference type="RefSeq" id="XP_024368332.1">
    <property type="nucleotide sequence ID" value="XM_024512564.2"/>
</dbReference>
<keyword evidence="4 6" id="KW-1133">Transmembrane helix</keyword>
<gene>
    <name evidence="9" type="primary">LOC112278793</name>
    <name evidence="8" type="ORF">PHYPA_002569</name>
</gene>
<dbReference type="Gramene" id="Pp3c2_12080V3.5">
    <property type="protein sequence ID" value="PAC:32936835.CDS.1"/>
    <property type="gene ID" value="Pp3c2_12080"/>
</dbReference>
<dbReference type="PaxDb" id="3218-PP1S183_67V6.1"/>
<dbReference type="eggNOG" id="KOG1347">
    <property type="taxonomic scope" value="Eukaryota"/>
</dbReference>
<feature type="transmembrane region" description="Helical" evidence="6">
    <location>
        <begin position="103"/>
        <end position="126"/>
    </location>
</feature>
<feature type="transmembrane region" description="Helical" evidence="6">
    <location>
        <begin position="233"/>
        <end position="255"/>
    </location>
</feature>
<dbReference type="AlphaFoldDB" id="A9T8F7"/>
<keyword evidence="5 6" id="KW-0472">Membrane</keyword>
<feature type="transmembrane region" description="Helical" evidence="6">
    <location>
        <begin position="459"/>
        <end position="480"/>
    </location>
</feature>
<dbReference type="KEGG" id="ppp:112278793"/>
<dbReference type="GO" id="GO:0042910">
    <property type="term" value="F:xenobiotic transmembrane transporter activity"/>
    <property type="evidence" value="ECO:0007669"/>
    <property type="project" value="InterPro"/>
</dbReference>
<feature type="region of interest" description="Disordered" evidence="7">
    <location>
        <begin position="506"/>
        <end position="531"/>
    </location>
</feature>
<feature type="compositionally biased region" description="Basic and acidic residues" evidence="7">
    <location>
        <begin position="520"/>
        <end position="531"/>
    </location>
</feature>
<dbReference type="InterPro" id="IPR002528">
    <property type="entry name" value="MATE_fam"/>
</dbReference>
<dbReference type="EnsemblPlants" id="Pp3c2_12080V3.2">
    <property type="protein sequence ID" value="PAC:32936832.CDS.1"/>
    <property type="gene ID" value="Pp3c2_12080"/>
</dbReference>
<evidence type="ECO:0000256" key="1">
    <source>
        <dbReference type="ARBA" id="ARBA00004141"/>
    </source>
</evidence>
<dbReference type="HOGENOM" id="CLU_012893_1_4_1"/>
<dbReference type="Gramene" id="Pp3c2_12080V3.1">
    <property type="protein sequence ID" value="PAC:32936831.CDS.1"/>
    <property type="gene ID" value="Pp3c2_12080"/>
</dbReference>
<evidence type="ECO:0000313" key="9">
    <source>
        <dbReference type="EnsemblPlants" id="PAC:32936831.CDS.1"/>
    </source>
</evidence>
<reference evidence="9" key="3">
    <citation type="submission" date="2020-12" db="UniProtKB">
        <authorList>
            <consortium name="EnsemblPlants"/>
        </authorList>
    </citation>
    <scope>IDENTIFICATION</scope>
</reference>
<evidence type="ECO:0000256" key="6">
    <source>
        <dbReference type="RuleBase" id="RU004914"/>
    </source>
</evidence>
<evidence type="ECO:0000256" key="2">
    <source>
        <dbReference type="ARBA" id="ARBA00010199"/>
    </source>
</evidence>
<dbReference type="GO" id="GO:1990961">
    <property type="term" value="P:xenobiotic detoxification by transmembrane export across the plasma membrane"/>
    <property type="evidence" value="ECO:0007669"/>
    <property type="project" value="InterPro"/>
</dbReference>
<name>A9T8F7_PHYPA</name>
<evidence type="ECO:0000256" key="4">
    <source>
        <dbReference type="ARBA" id="ARBA00022989"/>
    </source>
</evidence>
<dbReference type="FunCoup" id="A9T8F7">
    <property type="interactions" value="388"/>
</dbReference>
<evidence type="ECO:0000256" key="7">
    <source>
        <dbReference type="SAM" id="MobiDB-lite"/>
    </source>
</evidence>
<feature type="transmembrane region" description="Helical" evidence="6">
    <location>
        <begin position="177"/>
        <end position="195"/>
    </location>
</feature>
<comment type="subcellular location">
    <subcellularLocation>
        <location evidence="1">Membrane</location>
        <topology evidence="1">Multi-pass membrane protein</topology>
    </subcellularLocation>
</comment>
<accession>A9T8F7</accession>
<dbReference type="Gramene" id="Pp3c2_12080V3.4">
    <property type="protein sequence ID" value="PAC:32936834.CDS.1"/>
    <property type="gene ID" value="Pp3c2_12080"/>
</dbReference>
<comment type="similarity">
    <text evidence="2 6">Belongs to the multi antimicrobial extrusion (MATE) (TC 2.A.66.1) family.</text>
</comment>
<dbReference type="RefSeq" id="XP_024368331.1">
    <property type="nucleotide sequence ID" value="XM_024512563.1"/>
</dbReference>
<dbReference type="GO" id="GO:0016020">
    <property type="term" value="C:membrane"/>
    <property type="evidence" value="ECO:0000318"/>
    <property type="project" value="GO_Central"/>
</dbReference>
<dbReference type="PANTHER" id="PTHR11206">
    <property type="entry name" value="MULTIDRUG RESISTANCE PROTEIN"/>
    <property type="match status" value="1"/>
</dbReference>
<evidence type="ECO:0000313" key="10">
    <source>
        <dbReference type="Proteomes" id="UP000006727"/>
    </source>
</evidence>
<evidence type="ECO:0000256" key="3">
    <source>
        <dbReference type="ARBA" id="ARBA00022692"/>
    </source>
</evidence>
<evidence type="ECO:0000256" key="5">
    <source>
        <dbReference type="ARBA" id="ARBA00023136"/>
    </source>
</evidence>
<dbReference type="InterPro" id="IPR045069">
    <property type="entry name" value="MATE_euk"/>
</dbReference>
<keyword evidence="3 6" id="KW-0812">Transmembrane</keyword>
<dbReference type="EnsemblPlants" id="Pp3c2_12080V3.3">
    <property type="protein sequence ID" value="PAC:32936833.CDS.1"/>
    <property type="gene ID" value="Pp3c2_12080"/>
</dbReference>
<dbReference type="STRING" id="3218.A9T8F7"/>
<dbReference type="OMA" id="SISQWIN"/>
<dbReference type="Pfam" id="PF01554">
    <property type="entry name" value="MatE"/>
    <property type="match status" value="2"/>
</dbReference>
<evidence type="ECO:0000313" key="8">
    <source>
        <dbReference type="EMBL" id="PNR59777.1"/>
    </source>
</evidence>
<protein>
    <recommendedName>
        <fullName evidence="6">Protein DETOXIFICATION</fullName>
    </recommendedName>
    <alternativeName>
        <fullName evidence="6">Multidrug and toxic compound extrusion protein</fullName>
    </alternativeName>
</protein>
<reference evidence="8 10" key="1">
    <citation type="journal article" date="2008" name="Science">
        <title>The Physcomitrella genome reveals evolutionary insights into the conquest of land by plants.</title>
        <authorList>
            <person name="Rensing S."/>
            <person name="Lang D."/>
            <person name="Zimmer A."/>
            <person name="Terry A."/>
            <person name="Salamov A."/>
            <person name="Shapiro H."/>
            <person name="Nishiyama T."/>
            <person name="Perroud P.-F."/>
            <person name="Lindquist E."/>
            <person name="Kamisugi Y."/>
            <person name="Tanahashi T."/>
            <person name="Sakakibara K."/>
            <person name="Fujita T."/>
            <person name="Oishi K."/>
            <person name="Shin-I T."/>
            <person name="Kuroki Y."/>
            <person name="Toyoda A."/>
            <person name="Suzuki Y."/>
            <person name="Hashimoto A."/>
            <person name="Yamaguchi K."/>
            <person name="Sugano A."/>
            <person name="Kohara Y."/>
            <person name="Fujiyama A."/>
            <person name="Anterola A."/>
            <person name="Aoki S."/>
            <person name="Ashton N."/>
            <person name="Barbazuk W.B."/>
            <person name="Barker E."/>
            <person name="Bennetzen J."/>
            <person name="Bezanilla M."/>
            <person name="Blankenship R."/>
            <person name="Cho S.H."/>
            <person name="Dutcher S."/>
            <person name="Estelle M."/>
            <person name="Fawcett J.A."/>
            <person name="Gundlach H."/>
            <person name="Hanada K."/>
            <person name="Heyl A."/>
            <person name="Hicks K.A."/>
            <person name="Hugh J."/>
            <person name="Lohr M."/>
            <person name="Mayer K."/>
            <person name="Melkozernov A."/>
            <person name="Murata T."/>
            <person name="Nelson D."/>
            <person name="Pils B."/>
            <person name="Prigge M."/>
            <person name="Reiss B."/>
            <person name="Renner T."/>
            <person name="Rombauts S."/>
            <person name="Rushton P."/>
            <person name="Sanderfoot A."/>
            <person name="Schween G."/>
            <person name="Shiu S.-H."/>
            <person name="Stueber K."/>
            <person name="Theodoulou F.L."/>
            <person name="Tu H."/>
            <person name="Van de Peer Y."/>
            <person name="Verrier P.J."/>
            <person name="Waters E."/>
            <person name="Wood A."/>
            <person name="Yang L."/>
            <person name="Cove D."/>
            <person name="Cuming A."/>
            <person name="Hasebe M."/>
            <person name="Lucas S."/>
            <person name="Mishler D.B."/>
            <person name="Reski R."/>
            <person name="Grigoriev I."/>
            <person name="Quatrano R.S."/>
            <person name="Boore J.L."/>
        </authorList>
    </citation>
    <scope>NUCLEOTIDE SEQUENCE [LARGE SCALE GENOMIC DNA]</scope>
    <source>
        <strain evidence="9 10">cv. Gransden 2004</strain>
    </source>
</reference>
<dbReference type="EnsemblPlants" id="Pp3c2_12080V3.5">
    <property type="protein sequence ID" value="PAC:32936835.CDS.1"/>
    <property type="gene ID" value="Pp3c2_12080"/>
</dbReference>
<dbReference type="OrthoDB" id="2126698at2759"/>
<dbReference type="GeneID" id="112278793"/>
<sequence length="531" mass="57910">MEDQQDNLQEPLLQSSVVIPHHEGHTFTFANGVTRSVSRRDEVIALTPDWIWGEVQKQVYIAAPMVCVSLLQYLLTVVSVMFVGHLGELQLASASIASSFSNVTGTTLLIGMASALETLCGQAYGAKQYHMLGIHMQRAIFVLYLVSVPIAVVWWNMDTILIHLGQDPEISALAGVYARYLVPTLFGAATLQPMVKFLQTQSIVLPMALFSAAAVLIQIPLCWVMIFKLEFGYRSAAIATSLATWMNAIFMALYIKFSPRCRKSWTSLSTDAFHELGAFTKLAIPSAIMICLEYWSFEGLVLLSGLLPNPKLETSTLSICLTSTALLYMIPFGIGAAVSTRVGNELGAGRPQAAKGAVLIAVGMGLTEGLLMATIMYFARYIWGTAFTFEEEVIQYVARCIPLLAFMHIMDSLQGVLSGVARGCGWQAFGAAANLCAFYVVGLPSAIVLAFVFDLKGRGLWIGMVGGIVTQAIALSILTLRTNWQKQAEDALLRVYDSATATLPVESNHEKNGDVPALEPFKDNDHDDRKQ</sequence>
<feature type="transmembrane region" description="Helical" evidence="6">
    <location>
        <begin position="207"/>
        <end position="227"/>
    </location>
</feature>
<dbReference type="CDD" id="cd13132">
    <property type="entry name" value="MATE_eukaryotic"/>
    <property type="match status" value="1"/>
</dbReference>
<dbReference type="GO" id="GO:0015297">
    <property type="term" value="F:antiporter activity"/>
    <property type="evidence" value="ECO:0007669"/>
    <property type="project" value="InterPro"/>
</dbReference>